<dbReference type="RefSeq" id="WP_345265344.1">
    <property type="nucleotide sequence ID" value="NZ_BAABIM010000002.1"/>
</dbReference>
<evidence type="ECO:0000313" key="2">
    <source>
        <dbReference type="EMBL" id="GAA4683029.1"/>
    </source>
</evidence>
<dbReference type="Pfam" id="PF11706">
    <property type="entry name" value="zf-CGNR"/>
    <property type="match status" value="1"/>
</dbReference>
<comment type="caution">
    <text evidence="2">The sequence shown here is derived from an EMBL/GenBank/DDBJ whole genome shotgun (WGS) entry which is preliminary data.</text>
</comment>
<dbReference type="Gene3D" id="1.10.3300.10">
    <property type="entry name" value="Jann2411-like domain"/>
    <property type="match status" value="1"/>
</dbReference>
<dbReference type="SUPFAM" id="SSF160904">
    <property type="entry name" value="Jann2411-like"/>
    <property type="match status" value="1"/>
</dbReference>
<dbReference type="InterPro" id="IPR010852">
    <property type="entry name" value="ABATE"/>
</dbReference>
<accession>A0ABP8W7E0</accession>
<reference evidence="3" key="1">
    <citation type="journal article" date="2019" name="Int. J. Syst. Evol. Microbiol.">
        <title>The Global Catalogue of Microorganisms (GCM) 10K type strain sequencing project: providing services to taxonomists for standard genome sequencing and annotation.</title>
        <authorList>
            <consortium name="The Broad Institute Genomics Platform"/>
            <consortium name="The Broad Institute Genome Sequencing Center for Infectious Disease"/>
            <person name="Wu L."/>
            <person name="Ma J."/>
        </authorList>
    </citation>
    <scope>NUCLEOTIDE SEQUENCE [LARGE SCALE GENOMIC DNA]</scope>
    <source>
        <strain evidence="3">JCM 18127</strain>
    </source>
</reference>
<feature type="domain" description="Zinc finger CGNR" evidence="1">
    <location>
        <begin position="134"/>
        <end position="177"/>
    </location>
</feature>
<protein>
    <submittedName>
        <fullName evidence="2">CGNR zinc finger domain-containing protein</fullName>
    </submittedName>
</protein>
<dbReference type="PANTHER" id="PTHR35525">
    <property type="entry name" value="BLL6575 PROTEIN"/>
    <property type="match status" value="1"/>
</dbReference>
<evidence type="ECO:0000313" key="3">
    <source>
        <dbReference type="Proteomes" id="UP001500621"/>
    </source>
</evidence>
<dbReference type="PANTHER" id="PTHR35525:SF3">
    <property type="entry name" value="BLL6575 PROTEIN"/>
    <property type="match status" value="1"/>
</dbReference>
<gene>
    <name evidence="2" type="ORF">GCM10023226_20210</name>
</gene>
<dbReference type="Proteomes" id="UP001500621">
    <property type="component" value="Unassembled WGS sequence"/>
</dbReference>
<dbReference type="Pfam" id="PF07336">
    <property type="entry name" value="ABATE"/>
    <property type="match status" value="1"/>
</dbReference>
<proteinExistence type="predicted"/>
<dbReference type="EMBL" id="BAABIM010000002">
    <property type="protein sequence ID" value="GAA4683029.1"/>
    <property type="molecule type" value="Genomic_DNA"/>
</dbReference>
<keyword evidence="3" id="KW-1185">Reference proteome</keyword>
<evidence type="ECO:0000259" key="1">
    <source>
        <dbReference type="Pfam" id="PF11706"/>
    </source>
</evidence>
<dbReference type="InterPro" id="IPR023286">
    <property type="entry name" value="ABATE_dom_sf"/>
</dbReference>
<name>A0ABP8W7E0_9ACTN</name>
<sequence>MRTRVDAVPDRPLRGEPLPLDLVNTRWADAGGPVDLFDAPGGVAAWLAEHHPDAEPAAVEVPLRAARDALRAVVERPEDPAAAGLLDAVLEHGRVRRGYGPDGPTALADVDTAWLPAWTAAAAYLDLVGELPGRIRRCDGQGCVLVFADTSRNGRRRWCSMQACGARAKAADYYRRRTGRG</sequence>
<organism evidence="2 3">
    <name type="scientific">Nocardioides nanhaiensis</name>
    <dbReference type="NCBI Taxonomy" id="1476871"/>
    <lineage>
        <taxon>Bacteria</taxon>
        <taxon>Bacillati</taxon>
        <taxon>Actinomycetota</taxon>
        <taxon>Actinomycetes</taxon>
        <taxon>Propionibacteriales</taxon>
        <taxon>Nocardioidaceae</taxon>
        <taxon>Nocardioides</taxon>
    </lineage>
</organism>
<dbReference type="InterPro" id="IPR021005">
    <property type="entry name" value="Znf_CGNR"/>
</dbReference>